<dbReference type="MEROPS" id="C85.008"/>
<dbReference type="CDD" id="cd22761">
    <property type="entry name" value="OTU_OTUD6"/>
    <property type="match status" value="1"/>
</dbReference>
<sequence length="276" mass="31881">MADAVEENIKDEDISQRHKRERKELQAKIQALKHSVPKGDKKKKKEVTLEIAKIEADQEKRHKQEQEKNKKSTEPEKLEETHISSGCSEEKVSRAQKRRVKKASKENEREQRIAAADLENVNSARNVEAMKIKQRLKEINLEIVEILPDGHCLYNAVADQMKRRNKEIKMLSLRQQTADYMSSHSEDFLPFLTHPDTGDMYTPEQFSKYCEDIAETSVWGGQLELRALSHVLRLPIEILQADAPAIKIGEEFEEQPITLSYHRHAYGLGEHYNSVT</sequence>
<dbReference type="Pfam" id="PF02338">
    <property type="entry name" value="OTU"/>
    <property type="match status" value="1"/>
</dbReference>
<dbReference type="InterPro" id="IPR049772">
    <property type="entry name" value="OTU_OTUD6"/>
</dbReference>
<feature type="compositionally biased region" description="Basic and acidic residues" evidence="7">
    <location>
        <begin position="7"/>
        <end position="22"/>
    </location>
</feature>
<gene>
    <name evidence="9" type="ORF">NEMVEDRAFT_v1g90769</name>
</gene>
<evidence type="ECO:0000259" key="8">
    <source>
        <dbReference type="PROSITE" id="PS50802"/>
    </source>
</evidence>
<organism evidence="9 10">
    <name type="scientific">Nematostella vectensis</name>
    <name type="common">Starlet sea anemone</name>
    <dbReference type="NCBI Taxonomy" id="45351"/>
    <lineage>
        <taxon>Eukaryota</taxon>
        <taxon>Metazoa</taxon>
        <taxon>Cnidaria</taxon>
        <taxon>Anthozoa</taxon>
        <taxon>Hexacorallia</taxon>
        <taxon>Actiniaria</taxon>
        <taxon>Edwardsiidae</taxon>
        <taxon>Nematostella</taxon>
    </lineage>
</organism>
<keyword evidence="6" id="KW-0788">Thiol protease</keyword>
<dbReference type="EC" id="3.4.19.12" evidence="2"/>
<evidence type="ECO:0000313" key="10">
    <source>
        <dbReference type="Proteomes" id="UP000001593"/>
    </source>
</evidence>
<dbReference type="InterPro" id="IPR003323">
    <property type="entry name" value="OTU_dom"/>
</dbReference>
<evidence type="ECO:0000256" key="4">
    <source>
        <dbReference type="ARBA" id="ARBA00022786"/>
    </source>
</evidence>
<reference evidence="9 10" key="1">
    <citation type="journal article" date="2007" name="Science">
        <title>Sea anemone genome reveals ancestral eumetazoan gene repertoire and genomic organization.</title>
        <authorList>
            <person name="Putnam N.H."/>
            <person name="Srivastava M."/>
            <person name="Hellsten U."/>
            <person name="Dirks B."/>
            <person name="Chapman J."/>
            <person name="Salamov A."/>
            <person name="Terry A."/>
            <person name="Shapiro H."/>
            <person name="Lindquist E."/>
            <person name="Kapitonov V.V."/>
            <person name="Jurka J."/>
            <person name="Genikhovich G."/>
            <person name="Grigoriev I.V."/>
            <person name="Lucas S.M."/>
            <person name="Steele R.E."/>
            <person name="Finnerty J.R."/>
            <person name="Technau U."/>
            <person name="Martindale M.Q."/>
            <person name="Rokhsar D.S."/>
        </authorList>
    </citation>
    <scope>NUCLEOTIDE SEQUENCE [LARGE SCALE GENOMIC DNA]</scope>
    <source>
        <strain evidence="10">CH2 X CH6</strain>
    </source>
</reference>
<dbReference type="InterPro" id="IPR038765">
    <property type="entry name" value="Papain-like_cys_pep_sf"/>
</dbReference>
<name>A7RRA0_NEMVE</name>
<feature type="domain" description="OTU" evidence="8">
    <location>
        <begin position="141"/>
        <end position="276"/>
    </location>
</feature>
<dbReference type="PANTHER" id="PTHR12419">
    <property type="entry name" value="OTU DOMAIN CONTAINING PROTEIN"/>
    <property type="match status" value="1"/>
</dbReference>
<dbReference type="EMBL" id="DS469531">
    <property type="protein sequence ID" value="EDO45974.1"/>
    <property type="molecule type" value="Genomic_DNA"/>
</dbReference>
<dbReference type="Proteomes" id="UP000001593">
    <property type="component" value="Unassembled WGS sequence"/>
</dbReference>
<dbReference type="Gene3D" id="3.90.70.80">
    <property type="match status" value="1"/>
</dbReference>
<dbReference type="InterPro" id="IPR050704">
    <property type="entry name" value="Peptidase_C85-like"/>
</dbReference>
<dbReference type="STRING" id="45351.A7RRA0"/>
<evidence type="ECO:0000313" key="9">
    <source>
        <dbReference type="EMBL" id="EDO45974.1"/>
    </source>
</evidence>
<dbReference type="SUPFAM" id="SSF54001">
    <property type="entry name" value="Cysteine proteinases"/>
    <property type="match status" value="1"/>
</dbReference>
<dbReference type="FunCoup" id="A7RRA0">
    <property type="interactions" value="401"/>
</dbReference>
<accession>A7RRA0</accession>
<dbReference type="HOGENOM" id="CLU_034963_0_0_1"/>
<dbReference type="GO" id="GO:0006508">
    <property type="term" value="P:proteolysis"/>
    <property type="evidence" value="ECO:0007669"/>
    <property type="project" value="UniProtKB-KW"/>
</dbReference>
<keyword evidence="4" id="KW-0833">Ubl conjugation pathway</keyword>
<dbReference type="FunFam" id="3.90.70.80:FF:000003">
    <property type="entry name" value="OTU domain-containing protein 6B"/>
    <property type="match status" value="1"/>
</dbReference>
<feature type="compositionally biased region" description="Basic and acidic residues" evidence="7">
    <location>
        <begin position="55"/>
        <end position="93"/>
    </location>
</feature>
<dbReference type="InParanoid" id="A7RRA0"/>
<dbReference type="AlphaFoldDB" id="A7RRA0"/>
<feature type="region of interest" description="Disordered" evidence="7">
    <location>
        <begin position="55"/>
        <end position="111"/>
    </location>
</feature>
<keyword evidence="5" id="KW-0378">Hydrolase</keyword>
<evidence type="ECO:0000256" key="6">
    <source>
        <dbReference type="ARBA" id="ARBA00022807"/>
    </source>
</evidence>
<feature type="region of interest" description="Disordered" evidence="7">
    <location>
        <begin position="1"/>
        <end position="22"/>
    </location>
</feature>
<dbReference type="PhylomeDB" id="A7RRA0"/>
<dbReference type="PROSITE" id="PS50802">
    <property type="entry name" value="OTU"/>
    <property type="match status" value="1"/>
</dbReference>
<evidence type="ECO:0000256" key="3">
    <source>
        <dbReference type="ARBA" id="ARBA00022670"/>
    </source>
</evidence>
<dbReference type="eggNOG" id="KOG2606">
    <property type="taxonomic scope" value="Eukaryota"/>
</dbReference>
<feature type="non-terminal residue" evidence="9">
    <location>
        <position position="1"/>
    </location>
</feature>
<keyword evidence="3" id="KW-0645">Protease</keyword>
<keyword evidence="10" id="KW-1185">Reference proteome</keyword>
<evidence type="ECO:0000256" key="5">
    <source>
        <dbReference type="ARBA" id="ARBA00022801"/>
    </source>
</evidence>
<dbReference type="PANTHER" id="PTHR12419:SF10">
    <property type="entry name" value="DEUBIQUITINASE OTUD6B"/>
    <property type="match status" value="1"/>
</dbReference>
<evidence type="ECO:0000256" key="1">
    <source>
        <dbReference type="ARBA" id="ARBA00000707"/>
    </source>
</evidence>
<comment type="catalytic activity">
    <reaction evidence="1">
        <text>Thiol-dependent hydrolysis of ester, thioester, amide, peptide and isopeptide bonds formed by the C-terminal Gly of ubiquitin (a 76-residue protein attached to proteins as an intracellular targeting signal).</text>
        <dbReference type="EC" id="3.4.19.12"/>
    </reaction>
</comment>
<evidence type="ECO:0000256" key="2">
    <source>
        <dbReference type="ARBA" id="ARBA00012759"/>
    </source>
</evidence>
<dbReference type="GO" id="GO:0004843">
    <property type="term" value="F:cysteine-type deubiquitinase activity"/>
    <property type="evidence" value="ECO:0000318"/>
    <property type="project" value="GO_Central"/>
</dbReference>
<protein>
    <recommendedName>
        <fullName evidence="2">ubiquitinyl hydrolase 1</fullName>
        <ecNumber evidence="2">3.4.19.12</ecNumber>
    </recommendedName>
</protein>
<evidence type="ECO:0000256" key="7">
    <source>
        <dbReference type="SAM" id="MobiDB-lite"/>
    </source>
</evidence>
<proteinExistence type="predicted"/>
<dbReference type="OMA" id="YELGAHY"/>